<reference evidence="2" key="1">
    <citation type="submission" date="2020-06" db="EMBL/GenBank/DDBJ databases">
        <authorList>
            <consortium name="Plant Systems Biology data submission"/>
        </authorList>
    </citation>
    <scope>NUCLEOTIDE SEQUENCE</scope>
    <source>
        <strain evidence="2">D6</strain>
    </source>
</reference>
<dbReference type="EMBL" id="CAICTM010000196">
    <property type="protein sequence ID" value="CAB9504454.1"/>
    <property type="molecule type" value="Genomic_DNA"/>
</dbReference>
<feature type="compositionally biased region" description="Basic residues" evidence="1">
    <location>
        <begin position="441"/>
        <end position="455"/>
    </location>
</feature>
<feature type="region of interest" description="Disordered" evidence="1">
    <location>
        <begin position="429"/>
        <end position="465"/>
    </location>
</feature>
<accession>A0A9N8DR77</accession>
<evidence type="ECO:0000256" key="1">
    <source>
        <dbReference type="SAM" id="MobiDB-lite"/>
    </source>
</evidence>
<feature type="compositionally biased region" description="Basic and acidic residues" evidence="1">
    <location>
        <begin position="456"/>
        <end position="465"/>
    </location>
</feature>
<protein>
    <submittedName>
        <fullName evidence="2">Uncharacterized protein</fullName>
    </submittedName>
</protein>
<proteinExistence type="predicted"/>
<sequence length="465" mass="51726">MTSNIALWNTLQLRDLSDLHVLAISQASLTSVEAVYELHPLALTDGVIEDAFSCGANLEVLQFLVKKKELSEARICELVAKRFLDAIPLLQSSREIAAEAVVNLTDLVHTFPEGLVNSDGNYAFCALSIVLLSTVFPQNLLDSIIRNMPKEDRAFDLRSNKDLPTDATFCQQMKTTLDDDRSMRAIGRILEKLGCFFMCRTELSRSEFTKLLAMLFRANNITTKVHIIAGAIQEAASNGSVEEILGPLRKALEERESEALQVDCGTAEAGLLLPLLDAANHSDTLTELRLQNLENQAEVEIYQDKMLELLGLNTQLEVALICVDLTLPLFFANKKQAMEDHINEESFLNGEEVNSKQRLVDYKTLLNTCGRGNAGAEGTRLGHLVDLISPETIWKKLDHLNFPGGSKQELITILQHGLLCEQPVVWSSKEAQPAANSGQSRQKHPRERRDSRKRKATEPLHELSS</sequence>
<keyword evidence="3" id="KW-1185">Reference proteome</keyword>
<dbReference type="Proteomes" id="UP001153069">
    <property type="component" value="Unassembled WGS sequence"/>
</dbReference>
<dbReference type="AlphaFoldDB" id="A0A9N8DR77"/>
<gene>
    <name evidence="2" type="ORF">SEMRO_197_G083920.1</name>
</gene>
<organism evidence="2 3">
    <name type="scientific">Seminavis robusta</name>
    <dbReference type="NCBI Taxonomy" id="568900"/>
    <lineage>
        <taxon>Eukaryota</taxon>
        <taxon>Sar</taxon>
        <taxon>Stramenopiles</taxon>
        <taxon>Ochrophyta</taxon>
        <taxon>Bacillariophyta</taxon>
        <taxon>Bacillariophyceae</taxon>
        <taxon>Bacillariophycidae</taxon>
        <taxon>Naviculales</taxon>
        <taxon>Naviculaceae</taxon>
        <taxon>Seminavis</taxon>
    </lineage>
</organism>
<evidence type="ECO:0000313" key="2">
    <source>
        <dbReference type="EMBL" id="CAB9504454.1"/>
    </source>
</evidence>
<name>A0A9N8DR77_9STRA</name>
<comment type="caution">
    <text evidence="2">The sequence shown here is derived from an EMBL/GenBank/DDBJ whole genome shotgun (WGS) entry which is preliminary data.</text>
</comment>
<evidence type="ECO:0000313" key="3">
    <source>
        <dbReference type="Proteomes" id="UP001153069"/>
    </source>
</evidence>